<dbReference type="InterPro" id="IPR015943">
    <property type="entry name" value="WD40/YVTN_repeat-like_dom_sf"/>
</dbReference>
<keyword evidence="6" id="KW-0812">Transmembrane</keyword>
<comment type="catalytic activity">
    <reaction evidence="1">
        <text>ATP + protein L-histidine = ADP + protein N-phospho-L-histidine.</text>
        <dbReference type="EC" id="2.7.13.3"/>
    </reaction>
</comment>
<dbReference type="InterPro" id="IPR036890">
    <property type="entry name" value="HATPase_C_sf"/>
</dbReference>
<evidence type="ECO:0000313" key="10">
    <source>
        <dbReference type="EMBL" id="WEK36619.1"/>
    </source>
</evidence>
<evidence type="ECO:0000256" key="6">
    <source>
        <dbReference type="SAM" id="Phobius"/>
    </source>
</evidence>
<keyword evidence="3" id="KW-0808">Transferase</keyword>
<dbReference type="Pfam" id="PF02518">
    <property type="entry name" value="HATPase_c"/>
    <property type="match status" value="1"/>
</dbReference>
<evidence type="ECO:0000259" key="8">
    <source>
        <dbReference type="Pfam" id="PF02518"/>
    </source>
</evidence>
<dbReference type="InterPro" id="IPR003594">
    <property type="entry name" value="HATPase_dom"/>
</dbReference>
<dbReference type="GO" id="GO:0004673">
    <property type="term" value="F:protein histidine kinase activity"/>
    <property type="evidence" value="ECO:0007669"/>
    <property type="project" value="UniProtKB-EC"/>
</dbReference>
<dbReference type="InterPro" id="IPR050482">
    <property type="entry name" value="Sensor_HK_TwoCompSys"/>
</dbReference>
<dbReference type="Gene3D" id="1.20.5.1930">
    <property type="match status" value="1"/>
</dbReference>
<dbReference type="Proteomes" id="UP001220610">
    <property type="component" value="Chromosome"/>
</dbReference>
<keyword evidence="4" id="KW-0418">Kinase</keyword>
<dbReference type="GO" id="GO:0000160">
    <property type="term" value="P:phosphorelay signal transduction system"/>
    <property type="evidence" value="ECO:0007669"/>
    <property type="project" value="UniProtKB-KW"/>
</dbReference>
<dbReference type="Gene3D" id="2.130.10.10">
    <property type="entry name" value="YVTN repeat-like/Quinoprotein amine dehydrogenase"/>
    <property type="match status" value="3"/>
</dbReference>
<evidence type="ECO:0000256" key="4">
    <source>
        <dbReference type="ARBA" id="ARBA00022777"/>
    </source>
</evidence>
<name>A0AAJ6BI89_9BACT</name>
<dbReference type="EC" id="2.7.13.3" evidence="2"/>
<dbReference type="PANTHER" id="PTHR24421">
    <property type="entry name" value="NITRATE/NITRITE SENSOR PROTEIN NARX-RELATED"/>
    <property type="match status" value="1"/>
</dbReference>
<organism evidence="10 11">
    <name type="scientific">Candidatus Pseudobacter hemicellulosilyticus</name>
    <dbReference type="NCBI Taxonomy" id="3121375"/>
    <lineage>
        <taxon>Bacteria</taxon>
        <taxon>Pseudomonadati</taxon>
        <taxon>Bacteroidota</taxon>
        <taxon>Chitinophagia</taxon>
        <taxon>Chitinophagales</taxon>
        <taxon>Chitinophagaceae</taxon>
        <taxon>Pseudobacter</taxon>
    </lineage>
</organism>
<accession>A0AAJ6BI89</accession>
<dbReference type="PANTHER" id="PTHR24421:SF10">
    <property type="entry name" value="NITRATE_NITRITE SENSOR PROTEIN NARQ"/>
    <property type="match status" value="1"/>
</dbReference>
<evidence type="ECO:0000259" key="9">
    <source>
        <dbReference type="Pfam" id="PF07495"/>
    </source>
</evidence>
<protein>
    <recommendedName>
        <fullName evidence="2">histidine kinase</fullName>
        <ecNumber evidence="2">2.7.13.3</ecNumber>
    </recommendedName>
</protein>
<keyword evidence="6" id="KW-0472">Membrane</keyword>
<dbReference type="Pfam" id="PF07495">
    <property type="entry name" value="Y_Y_Y"/>
    <property type="match status" value="1"/>
</dbReference>
<reference evidence="10" key="1">
    <citation type="submission" date="2023-03" db="EMBL/GenBank/DDBJ databases">
        <title>Andean soil-derived lignocellulolytic bacterial consortium as a source of novel taxa and putative plastic-active enzymes.</title>
        <authorList>
            <person name="Diaz-Garcia L."/>
            <person name="Chuvochina M."/>
            <person name="Feuerriegel G."/>
            <person name="Bunk B."/>
            <person name="Sproer C."/>
            <person name="Streit W.R."/>
            <person name="Rodriguez L.M."/>
            <person name="Overmann J."/>
            <person name="Jimenez D.J."/>
        </authorList>
    </citation>
    <scope>NUCLEOTIDE SEQUENCE</scope>
    <source>
        <strain evidence="10">MAG 7</strain>
    </source>
</reference>
<evidence type="ECO:0000256" key="2">
    <source>
        <dbReference type="ARBA" id="ARBA00012438"/>
    </source>
</evidence>
<keyword evidence="5" id="KW-0902">Two-component regulatory system</keyword>
<gene>
    <name evidence="10" type="ORF">P0Y53_03820</name>
</gene>
<evidence type="ECO:0000313" key="11">
    <source>
        <dbReference type="Proteomes" id="UP001220610"/>
    </source>
</evidence>
<dbReference type="Gene3D" id="2.60.40.10">
    <property type="entry name" value="Immunoglobulins"/>
    <property type="match status" value="1"/>
</dbReference>
<dbReference type="InterPro" id="IPR011047">
    <property type="entry name" value="Quinoprotein_ADH-like_sf"/>
</dbReference>
<feature type="domain" description="Histidine kinase/HSP90-like ATPase" evidence="8">
    <location>
        <begin position="920"/>
        <end position="981"/>
    </location>
</feature>
<dbReference type="AlphaFoldDB" id="A0AAJ6BI89"/>
<dbReference type="SUPFAM" id="SSF50998">
    <property type="entry name" value="Quinoprotein alcohol dehydrogenase-like"/>
    <property type="match status" value="1"/>
</dbReference>
<evidence type="ECO:0000256" key="7">
    <source>
        <dbReference type="SAM" id="SignalP"/>
    </source>
</evidence>
<dbReference type="InterPro" id="IPR013783">
    <property type="entry name" value="Ig-like_fold"/>
</dbReference>
<dbReference type="EMBL" id="CP119311">
    <property type="protein sequence ID" value="WEK36619.1"/>
    <property type="molecule type" value="Genomic_DNA"/>
</dbReference>
<sequence length="1007" mass="113677">MCRLLVWLLALSPLWFVCDSHAQDIDNVVVRKYSQAEGLSTYNIRKIIKDRQGFFWIASQDGLHRFDGINFLTYSKSAPKTSRKLIGIDVRDLLEDTVNNCLWVLSSENGLSRIDLRTGNVNQLIPSPYINNDDWNICMRKSGERLWIGSFRGIKIYNINSRRFEPAPAADTSAGERHEVRSIFCDVRGNVWVCFNGQGISIFNGRTKELIRAIPAAQLLPPHASKDSRLRIFDNLALDDSTLLLATRQGLKQVNFSPQYQFRIRTAPFARDAIINTAPIRCLSRDSHGNIFIGMTDAFARANSDLSAFTLLEEFPRVAETNWFESVNTAYVDNQDNLWLGCQFGLGLTRQQPSPFQPFFLDKASHIRLDRVYSVCPLNSQECYAASSNGLFYINKRTKHIQALDDKRPYYHVFKNARNIIQAANNEEMLQVTGLQLQPIAQLYPFYNELPFKCITNNYIPLNDSVSCLGTDNSEGILLINYRQQKATVVNRSTGPLRLGADVVNMVYQDRRGRLLVLSDKLLTVLNTAKPGYQVVQWEDSISHQPYSILFDCCEANGYYWIGAYGSGILQVDSAFRLVNTYSTRDGLCNDGVYKVFNVKDSILVITTNNGLSVFDLTRKSFTNYYENDGLHSNVFEESSGTASNGLLYAGGVNGFTVIDPMRFTPVTSVPQLYFRNFSIQTTAGLLDTSFMAGASLELPANWLQTTIFFAGIDYYADPGRVQYRYRIRELHKTPIALGNQHFVSLVGLSPGVYHLEVQAANGAGAWSEPIELQLIFSPRWYQTWWFRIALILASLGLFYGLYRYRLAQLKKEERIRAHIASDLHDDIGSTLNSIKVYANLAMMKPDSAIYLMRVKEGVHSAIASVKDMVWVLDDKKDTVDHLISRLLQFAEPLCDAHNIVLKKEIDEACYSHKLGKEERRNLYMIIKESINNSIKYAGCTSIELTIKPNGRHLSISVSDDGSGFNMESFVPGNGIRNIRMRAREAGYEEKITAAPGQGTVVALARS</sequence>
<feature type="signal peptide" evidence="7">
    <location>
        <begin position="1"/>
        <end position="22"/>
    </location>
</feature>
<evidence type="ECO:0000256" key="1">
    <source>
        <dbReference type="ARBA" id="ARBA00000085"/>
    </source>
</evidence>
<proteinExistence type="predicted"/>
<feature type="transmembrane region" description="Helical" evidence="6">
    <location>
        <begin position="785"/>
        <end position="803"/>
    </location>
</feature>
<keyword evidence="7" id="KW-0732">Signal</keyword>
<feature type="domain" description="Two component regulator three Y" evidence="9">
    <location>
        <begin position="716"/>
        <end position="773"/>
    </location>
</feature>
<feature type="chain" id="PRO_5042533368" description="histidine kinase" evidence="7">
    <location>
        <begin position="23"/>
        <end position="1007"/>
    </location>
</feature>
<evidence type="ECO:0000256" key="3">
    <source>
        <dbReference type="ARBA" id="ARBA00022679"/>
    </source>
</evidence>
<dbReference type="CDD" id="cd16917">
    <property type="entry name" value="HATPase_UhpB-NarQ-NarX-like"/>
    <property type="match status" value="1"/>
</dbReference>
<dbReference type="SUPFAM" id="SSF55874">
    <property type="entry name" value="ATPase domain of HSP90 chaperone/DNA topoisomerase II/histidine kinase"/>
    <property type="match status" value="1"/>
</dbReference>
<dbReference type="InterPro" id="IPR011123">
    <property type="entry name" value="Y_Y_Y"/>
</dbReference>
<keyword evidence="6" id="KW-1133">Transmembrane helix</keyword>
<evidence type="ECO:0000256" key="5">
    <source>
        <dbReference type="ARBA" id="ARBA00023012"/>
    </source>
</evidence>
<dbReference type="Gene3D" id="3.30.565.10">
    <property type="entry name" value="Histidine kinase-like ATPase, C-terminal domain"/>
    <property type="match status" value="1"/>
</dbReference>